<dbReference type="InterPro" id="IPR001789">
    <property type="entry name" value="Sig_transdc_resp-reg_receiver"/>
</dbReference>
<comment type="subcellular location">
    <subcellularLocation>
        <location evidence="2">Cell inner membrane</location>
        <topology evidence="2">Multi-pass membrane protein</topology>
    </subcellularLocation>
</comment>
<evidence type="ECO:0000256" key="3">
    <source>
        <dbReference type="ARBA" id="ARBA00012438"/>
    </source>
</evidence>
<dbReference type="Pfam" id="PF00512">
    <property type="entry name" value="HisKA"/>
    <property type="match status" value="1"/>
</dbReference>
<evidence type="ECO:0000256" key="15">
    <source>
        <dbReference type="PROSITE-ProRule" id="PRU00169"/>
    </source>
</evidence>
<gene>
    <name evidence="20" type="ORF">SAMN05216600_12236</name>
</gene>
<keyword evidence="7" id="KW-0808">Transferase</keyword>
<keyword evidence="12" id="KW-0902">Two-component regulatory system</keyword>
<keyword evidence="13 16" id="KW-0472">Membrane</keyword>
<evidence type="ECO:0000256" key="1">
    <source>
        <dbReference type="ARBA" id="ARBA00000085"/>
    </source>
</evidence>
<dbReference type="CDD" id="cd00082">
    <property type="entry name" value="HisKA"/>
    <property type="match status" value="1"/>
</dbReference>
<keyword evidence="8 16" id="KW-0812">Transmembrane</keyword>
<accession>A0ABY1BPI8</accession>
<keyword evidence="6 15" id="KW-0597">Phosphoprotein</keyword>
<keyword evidence="21" id="KW-1185">Reference proteome</keyword>
<dbReference type="PANTHER" id="PTHR43047">
    <property type="entry name" value="TWO-COMPONENT HISTIDINE PROTEIN KINASE"/>
    <property type="match status" value="1"/>
</dbReference>
<evidence type="ECO:0000256" key="11">
    <source>
        <dbReference type="ARBA" id="ARBA00022989"/>
    </source>
</evidence>
<evidence type="ECO:0000256" key="6">
    <source>
        <dbReference type="ARBA" id="ARBA00022553"/>
    </source>
</evidence>
<feature type="domain" description="Response regulatory" evidence="18">
    <location>
        <begin position="726"/>
        <end position="840"/>
    </location>
</feature>
<evidence type="ECO:0000256" key="5">
    <source>
        <dbReference type="ARBA" id="ARBA00022519"/>
    </source>
</evidence>
<evidence type="ECO:0000256" key="7">
    <source>
        <dbReference type="ARBA" id="ARBA00022679"/>
    </source>
</evidence>
<dbReference type="InterPro" id="IPR011006">
    <property type="entry name" value="CheY-like_superfamily"/>
</dbReference>
<dbReference type="Pfam" id="PF01627">
    <property type="entry name" value="Hpt"/>
    <property type="match status" value="1"/>
</dbReference>
<proteinExistence type="predicted"/>
<evidence type="ECO:0000259" key="19">
    <source>
        <dbReference type="PROSITE" id="PS50894"/>
    </source>
</evidence>
<dbReference type="Gene3D" id="3.30.565.10">
    <property type="entry name" value="Histidine kinase-like ATPase, C-terminal domain"/>
    <property type="match status" value="1"/>
</dbReference>
<sequence length="950" mass="104043">MKHDTRPIGELALSSVRQNRGLLLLSAFSLACTALMTWGMARLLEEENNKVNYHFARLMADVHEHETFLRNIALRYREALPPESDIPLAVKLDAQAGDAERAVYQGQQFVVSLPFTLAFNKRYSLADMRAPIALAVRLADYYGTYWANAEYTAPQVLLFSPENQFSIALPAAGYPAMARPLAPENYLPLSDGIYQRLVAQQAALSEPQVLWEKISPAGSDRLIASIGINLAGTTLPSPSESVQGILTSRLDMDQIEDVQRILERSIYDSFTLISPGGKVLLGRADGKEQLPEGLNLGRDGINVRVTTHQGPAWTGIYVIHYATFLRVAKWPIVALALTLLGFFACTWLANRWYRSRVVLPAQHAHQSLVESQTFIRDVIDASPTGLSLIRRNDRHVFLKNQSAQQWGGTTQLLDLIENQPESAELCMKVGERYLQAFFVRSRYRGDDVLLCAFIDITQHHADNTALAEAKKNADHASEAKTLFLATMSHELRTPLYGVLGNLELLGLTDLNPRQRAYLQTIQSSSASLSGLIRDVLDVSKIEAGQIALEPVPFSPRELATTCLAAIRAHASAKGLQLDIEIDEHLPARLLGDPMRLQQIIANLLNNALKFTEVGRISLRLSVIEQQDEHATLCWQVVDTGIGISRAQQAWLFKPFYQVPGSSQRTGAGLGLSICASLSELMGGRLRVVSEPGLGSKFSLELAMKIMPEAQDSAGTATNPAQPIHLRILVAEDNPINRAILQEQLSALGARVETVCDGAQALQRWQPDAFDLIITDVNMPVVNGYELARQLRERGATLPIIGVTANALREEGQRCLSMGMNAWIVKPLTLDSLHATLLKVCPDCQAAPQPVTAPPDGALTLSGFSAQMQALFVSTMATDIATARDALASADASRLIQYLHRMSGAYAAVGANEIAEQCFSLEAAISDQTLTAELANRTDILLHQLSAQLKV</sequence>
<evidence type="ECO:0000313" key="20">
    <source>
        <dbReference type="EMBL" id="SER31760.1"/>
    </source>
</evidence>
<dbReference type="Pfam" id="PF00072">
    <property type="entry name" value="Response_reg"/>
    <property type="match status" value="1"/>
</dbReference>
<feature type="modified residue" description="4-aspartylphosphate" evidence="15">
    <location>
        <position position="775"/>
    </location>
</feature>
<keyword evidence="10" id="KW-0067">ATP-binding</keyword>
<name>A0ABY1BPI8_9PSED</name>
<evidence type="ECO:0000259" key="17">
    <source>
        <dbReference type="PROSITE" id="PS50109"/>
    </source>
</evidence>
<evidence type="ECO:0000256" key="10">
    <source>
        <dbReference type="ARBA" id="ARBA00022840"/>
    </source>
</evidence>
<dbReference type="SMART" id="SM00387">
    <property type="entry name" value="HATPase_c"/>
    <property type="match status" value="1"/>
</dbReference>
<evidence type="ECO:0000256" key="8">
    <source>
        <dbReference type="ARBA" id="ARBA00022692"/>
    </source>
</evidence>
<dbReference type="SUPFAM" id="SSF47384">
    <property type="entry name" value="Homodimeric domain of signal transducing histidine kinase"/>
    <property type="match status" value="1"/>
</dbReference>
<evidence type="ECO:0000256" key="2">
    <source>
        <dbReference type="ARBA" id="ARBA00004429"/>
    </source>
</evidence>
<dbReference type="Gene3D" id="1.20.120.160">
    <property type="entry name" value="HPT domain"/>
    <property type="match status" value="1"/>
</dbReference>
<dbReference type="RefSeq" id="WP_069520172.1">
    <property type="nucleotide sequence ID" value="NZ_FOFP01000022.1"/>
</dbReference>
<dbReference type="PRINTS" id="PR00344">
    <property type="entry name" value="BCTRLSENSOR"/>
</dbReference>
<dbReference type="Gene3D" id="3.40.50.2300">
    <property type="match status" value="1"/>
</dbReference>
<dbReference type="PROSITE" id="PS50109">
    <property type="entry name" value="HIS_KIN"/>
    <property type="match status" value="1"/>
</dbReference>
<dbReference type="GO" id="GO:0016301">
    <property type="term" value="F:kinase activity"/>
    <property type="evidence" value="ECO:0007669"/>
    <property type="project" value="UniProtKB-KW"/>
</dbReference>
<keyword evidence="4" id="KW-1003">Cell membrane</keyword>
<dbReference type="SUPFAM" id="SSF52172">
    <property type="entry name" value="CheY-like"/>
    <property type="match status" value="1"/>
</dbReference>
<feature type="domain" description="HPt" evidence="19">
    <location>
        <begin position="860"/>
        <end position="950"/>
    </location>
</feature>
<evidence type="ECO:0000256" key="12">
    <source>
        <dbReference type="ARBA" id="ARBA00023012"/>
    </source>
</evidence>
<dbReference type="SUPFAM" id="SSF55874">
    <property type="entry name" value="ATPase domain of HSP90 chaperone/DNA topoisomerase II/histidine kinase"/>
    <property type="match status" value="1"/>
</dbReference>
<dbReference type="InterPro" id="IPR003661">
    <property type="entry name" value="HisK_dim/P_dom"/>
</dbReference>
<dbReference type="SMART" id="SM00448">
    <property type="entry name" value="REC"/>
    <property type="match status" value="1"/>
</dbReference>
<keyword evidence="5" id="KW-0997">Cell inner membrane</keyword>
<evidence type="ECO:0000256" key="13">
    <source>
        <dbReference type="ARBA" id="ARBA00023136"/>
    </source>
</evidence>
<dbReference type="Pfam" id="PF02518">
    <property type="entry name" value="HATPase_c"/>
    <property type="match status" value="1"/>
</dbReference>
<dbReference type="InterPro" id="IPR005467">
    <property type="entry name" value="His_kinase_dom"/>
</dbReference>
<dbReference type="PROSITE" id="PS50894">
    <property type="entry name" value="HPT"/>
    <property type="match status" value="1"/>
</dbReference>
<evidence type="ECO:0000256" key="14">
    <source>
        <dbReference type="PROSITE-ProRule" id="PRU00110"/>
    </source>
</evidence>
<evidence type="ECO:0000256" key="16">
    <source>
        <dbReference type="SAM" id="Phobius"/>
    </source>
</evidence>
<evidence type="ECO:0000256" key="9">
    <source>
        <dbReference type="ARBA" id="ARBA00022777"/>
    </source>
</evidence>
<dbReference type="InterPro" id="IPR008207">
    <property type="entry name" value="Sig_transdc_His_kin_Hpt_dom"/>
</dbReference>
<dbReference type="Proteomes" id="UP000198512">
    <property type="component" value="Unassembled WGS sequence"/>
</dbReference>
<dbReference type="SMART" id="SM00388">
    <property type="entry name" value="HisKA"/>
    <property type="match status" value="1"/>
</dbReference>
<evidence type="ECO:0000259" key="18">
    <source>
        <dbReference type="PROSITE" id="PS50110"/>
    </source>
</evidence>
<organism evidence="20 21">
    <name type="scientific">Pseudomonas cuatrocienegasensis</name>
    <dbReference type="NCBI Taxonomy" id="543360"/>
    <lineage>
        <taxon>Bacteria</taxon>
        <taxon>Pseudomonadati</taxon>
        <taxon>Pseudomonadota</taxon>
        <taxon>Gammaproteobacteria</taxon>
        <taxon>Pseudomonadales</taxon>
        <taxon>Pseudomonadaceae</taxon>
        <taxon>Pseudomonas</taxon>
    </lineage>
</organism>
<keyword evidence="11 16" id="KW-1133">Transmembrane helix</keyword>
<reference evidence="20 21" key="1">
    <citation type="submission" date="2016-10" db="EMBL/GenBank/DDBJ databases">
        <authorList>
            <person name="Varghese N."/>
            <person name="Submissions S."/>
        </authorList>
    </citation>
    <scope>NUCLEOTIDE SEQUENCE [LARGE SCALE GENOMIC DNA]</scope>
    <source>
        <strain evidence="20 21">CIP 109853</strain>
    </source>
</reference>
<feature type="transmembrane region" description="Helical" evidence="16">
    <location>
        <begin position="21"/>
        <end position="41"/>
    </location>
</feature>
<dbReference type="EC" id="2.7.13.3" evidence="3"/>
<dbReference type="PROSITE" id="PS51257">
    <property type="entry name" value="PROKAR_LIPOPROTEIN"/>
    <property type="match status" value="1"/>
</dbReference>
<dbReference type="InterPro" id="IPR004358">
    <property type="entry name" value="Sig_transdc_His_kin-like_C"/>
</dbReference>
<dbReference type="CDD" id="cd17546">
    <property type="entry name" value="REC_hyHK_CKI1_RcsC-like"/>
    <property type="match status" value="1"/>
</dbReference>
<dbReference type="EMBL" id="FOFP01000022">
    <property type="protein sequence ID" value="SER31760.1"/>
    <property type="molecule type" value="Genomic_DNA"/>
</dbReference>
<feature type="domain" description="Histidine kinase" evidence="17">
    <location>
        <begin position="486"/>
        <end position="705"/>
    </location>
</feature>
<keyword evidence="10" id="KW-0547">Nucleotide-binding</keyword>
<comment type="catalytic activity">
    <reaction evidence="1">
        <text>ATP + protein L-histidine = ADP + protein N-phospho-L-histidine.</text>
        <dbReference type="EC" id="2.7.13.3"/>
    </reaction>
</comment>
<dbReference type="PROSITE" id="PS50110">
    <property type="entry name" value="RESPONSE_REGULATORY"/>
    <property type="match status" value="1"/>
</dbReference>
<evidence type="ECO:0000256" key="4">
    <source>
        <dbReference type="ARBA" id="ARBA00022475"/>
    </source>
</evidence>
<dbReference type="InterPro" id="IPR036890">
    <property type="entry name" value="HATPase_C_sf"/>
</dbReference>
<dbReference type="SUPFAM" id="SSF47226">
    <property type="entry name" value="Histidine-containing phosphotransfer domain, HPT domain"/>
    <property type="match status" value="1"/>
</dbReference>
<keyword evidence="9 20" id="KW-0418">Kinase</keyword>
<dbReference type="CDD" id="cd16922">
    <property type="entry name" value="HATPase_EvgS-ArcB-TorS-like"/>
    <property type="match status" value="1"/>
</dbReference>
<comment type="caution">
    <text evidence="20">The sequence shown here is derived from an EMBL/GenBank/DDBJ whole genome shotgun (WGS) entry which is preliminary data.</text>
</comment>
<dbReference type="Gene3D" id="1.10.287.130">
    <property type="match status" value="1"/>
</dbReference>
<evidence type="ECO:0000313" key="21">
    <source>
        <dbReference type="Proteomes" id="UP000198512"/>
    </source>
</evidence>
<protein>
    <recommendedName>
        <fullName evidence="3">histidine kinase</fullName>
        <ecNumber evidence="3">2.7.13.3</ecNumber>
    </recommendedName>
</protein>
<feature type="modified residue" description="Phosphohistidine" evidence="14">
    <location>
        <position position="899"/>
    </location>
</feature>
<dbReference type="InterPro" id="IPR003594">
    <property type="entry name" value="HATPase_dom"/>
</dbReference>
<dbReference type="InterPro" id="IPR036097">
    <property type="entry name" value="HisK_dim/P_sf"/>
</dbReference>
<dbReference type="InterPro" id="IPR036641">
    <property type="entry name" value="HPT_dom_sf"/>
</dbReference>